<evidence type="ECO:0000313" key="6">
    <source>
        <dbReference type="Proteomes" id="UP001597476"/>
    </source>
</evidence>
<dbReference type="InterPro" id="IPR011123">
    <property type="entry name" value="Y_Y_Y"/>
</dbReference>
<protein>
    <submittedName>
        <fullName evidence="5">Triple tyrosine motif-containing protein</fullName>
    </submittedName>
</protein>
<dbReference type="Gene3D" id="2.130.10.10">
    <property type="entry name" value="YVTN repeat-like/Quinoprotein amine dehydrogenase"/>
    <property type="match status" value="2"/>
</dbReference>
<accession>A0ABW5T8G9</accession>
<dbReference type="InterPro" id="IPR016032">
    <property type="entry name" value="Sig_transdc_resp-reg_C-effctor"/>
</dbReference>
<keyword evidence="2" id="KW-0472">Membrane</keyword>
<dbReference type="Pfam" id="PF00196">
    <property type="entry name" value="GerE"/>
    <property type="match status" value="1"/>
</dbReference>
<keyword evidence="2" id="KW-1133">Transmembrane helix</keyword>
<evidence type="ECO:0000313" key="5">
    <source>
        <dbReference type="EMBL" id="MFD2725547.1"/>
    </source>
</evidence>
<dbReference type="InterPro" id="IPR015943">
    <property type="entry name" value="WD40/YVTN_repeat-like_dom_sf"/>
</dbReference>
<evidence type="ECO:0000256" key="3">
    <source>
        <dbReference type="SAM" id="SignalP"/>
    </source>
</evidence>
<keyword evidence="2" id="KW-0812">Transmembrane</keyword>
<dbReference type="InterPro" id="IPR036388">
    <property type="entry name" value="WH-like_DNA-bd_sf"/>
</dbReference>
<keyword evidence="3" id="KW-0732">Signal</keyword>
<dbReference type="EMBL" id="JBHULY010000006">
    <property type="protein sequence ID" value="MFD2725547.1"/>
    <property type="molecule type" value="Genomic_DNA"/>
</dbReference>
<keyword evidence="6" id="KW-1185">Reference proteome</keyword>
<dbReference type="Gene3D" id="1.10.10.10">
    <property type="entry name" value="Winged helix-like DNA-binding domain superfamily/Winged helix DNA-binding domain"/>
    <property type="match status" value="1"/>
</dbReference>
<evidence type="ECO:0000256" key="2">
    <source>
        <dbReference type="SAM" id="Phobius"/>
    </source>
</evidence>
<keyword evidence="1" id="KW-0175">Coiled coil</keyword>
<name>A0ABW5T8G9_9FLAO</name>
<evidence type="ECO:0000259" key="4">
    <source>
        <dbReference type="SMART" id="SM00421"/>
    </source>
</evidence>
<sequence length="938" mass="107677">MKVACYFLVVLCLLGFSLTSISQERPPINVFTPESYGAGSQNWGIAQSKDRSIYVANNMGLLEYNGSKWTLYESPNQTILRSVKVVDSLIYTGSYHDFGFWKRDDYGVLNYTSLANQLGIKFQEDEEFWNIESLDNWILFQSFEHIYIYNKQSKSHSAIRSKTEISKLFKVGDNFYFQNRLNGLYRIENGTDVLVSNDTIVTQNLLVEVFAYSGGLILLTQNNGFYILDDGGLSPWRPKVNEGLQDVSVFSCTQLRDGSFVLGTISHGIIHIDENGEEKYRIAHSNGLSNNTVLSLFEDMDNNLWLGLDNGVNCINMKSPYRIFLDKTGIIGSVYTSLVYQDMLYLGTNQGLFCRPFKGGSDFKFIEGTQGQVWYLGIINNTLFCGHNSGTFSIEGKKATEVANVQGTWLIKPVEGSQDLLLQGNYNGLYVLQNDNGRWQFRNKIAGFNISSRYFEFLSDKDVFVSHEYKGVYKLRLDKDLTKVLSVDKKEIVENKLYSSLIKYDDNILYSSMDGVFKYNSNTKQFEQDSVLSGLISRGGFTSAKLVPDEKSKKLWGFSEDGINYITSSKLSGEKKINKVPFPVNIRKDVKGYENITLVHDEQYLLGSKTGYTILDLNELVENQHEIKINQVALNRVKDMDSTSLVSLKGPPLFDSAENNLQFSYSISEFLKNEQPMYRYKLEGMYDTWSNWTNMGSASFENLPYGDYTFLVEGKVGNNPTSNSAAYAFRIDRPWFLSYTAFVLYGIVFLLFSLFMHNIYKGYYRKQRERLMQKTTRELELKELENKQQLMRFRNERLREDIESKNRELGIATMNLIKKNEFLSSIKQELEGADSSRGVKQVVKIIDRNLNNNDDWNVFQEAFNNADKDFLKKVKSLHPVLTSNDLRLCAYLRLNLSSKEIAPLLNISPRSVEVKRYRLRKKMELPHESSLTDYILEI</sequence>
<dbReference type="Gene3D" id="2.60.40.10">
    <property type="entry name" value="Immunoglobulins"/>
    <property type="match status" value="1"/>
</dbReference>
<gene>
    <name evidence="5" type="ORF">ACFSR8_04925</name>
</gene>
<dbReference type="SMART" id="SM00421">
    <property type="entry name" value="HTH_LUXR"/>
    <property type="match status" value="1"/>
</dbReference>
<dbReference type="SUPFAM" id="SSF63829">
    <property type="entry name" value="Calcium-dependent phosphotriesterase"/>
    <property type="match status" value="1"/>
</dbReference>
<dbReference type="Proteomes" id="UP001597476">
    <property type="component" value="Unassembled WGS sequence"/>
</dbReference>
<dbReference type="RefSeq" id="WP_380289637.1">
    <property type="nucleotide sequence ID" value="NZ_JBHULY010000006.1"/>
</dbReference>
<feature type="transmembrane region" description="Helical" evidence="2">
    <location>
        <begin position="736"/>
        <end position="760"/>
    </location>
</feature>
<feature type="chain" id="PRO_5046598082" evidence="3">
    <location>
        <begin position="23"/>
        <end position="938"/>
    </location>
</feature>
<feature type="signal peptide" evidence="3">
    <location>
        <begin position="1"/>
        <end position="22"/>
    </location>
</feature>
<dbReference type="Pfam" id="PF07495">
    <property type="entry name" value="Y_Y_Y"/>
    <property type="match status" value="1"/>
</dbReference>
<feature type="domain" description="HTH luxR-type" evidence="4">
    <location>
        <begin position="878"/>
        <end position="935"/>
    </location>
</feature>
<comment type="caution">
    <text evidence="5">The sequence shown here is derived from an EMBL/GenBank/DDBJ whole genome shotgun (WGS) entry which is preliminary data.</text>
</comment>
<feature type="coiled-coil region" evidence="1">
    <location>
        <begin position="765"/>
        <end position="815"/>
    </location>
</feature>
<reference evidence="6" key="1">
    <citation type="journal article" date="2019" name="Int. J. Syst. Evol. Microbiol.">
        <title>The Global Catalogue of Microorganisms (GCM) 10K type strain sequencing project: providing services to taxonomists for standard genome sequencing and annotation.</title>
        <authorList>
            <consortium name="The Broad Institute Genomics Platform"/>
            <consortium name="The Broad Institute Genome Sequencing Center for Infectious Disease"/>
            <person name="Wu L."/>
            <person name="Ma J."/>
        </authorList>
    </citation>
    <scope>NUCLEOTIDE SEQUENCE [LARGE SCALE GENOMIC DNA]</scope>
    <source>
        <strain evidence="6">KCTC 42398</strain>
    </source>
</reference>
<organism evidence="5 6">
    <name type="scientific">Hyunsoonleella rubra</name>
    <dbReference type="NCBI Taxonomy" id="1737062"/>
    <lineage>
        <taxon>Bacteria</taxon>
        <taxon>Pseudomonadati</taxon>
        <taxon>Bacteroidota</taxon>
        <taxon>Flavobacteriia</taxon>
        <taxon>Flavobacteriales</taxon>
        <taxon>Flavobacteriaceae</taxon>
    </lineage>
</organism>
<dbReference type="InterPro" id="IPR013783">
    <property type="entry name" value="Ig-like_fold"/>
</dbReference>
<dbReference type="SUPFAM" id="SSF46894">
    <property type="entry name" value="C-terminal effector domain of the bipartite response regulators"/>
    <property type="match status" value="1"/>
</dbReference>
<proteinExistence type="predicted"/>
<dbReference type="InterPro" id="IPR000792">
    <property type="entry name" value="Tscrpt_reg_LuxR_C"/>
</dbReference>
<evidence type="ECO:0000256" key="1">
    <source>
        <dbReference type="SAM" id="Coils"/>
    </source>
</evidence>